<organism evidence="7 8">
    <name type="scientific">Vibrio albus</name>
    <dbReference type="NCBI Taxonomy" id="2200953"/>
    <lineage>
        <taxon>Bacteria</taxon>
        <taxon>Pseudomonadati</taxon>
        <taxon>Pseudomonadota</taxon>
        <taxon>Gammaproteobacteria</taxon>
        <taxon>Vibrionales</taxon>
        <taxon>Vibrionaceae</taxon>
        <taxon>Vibrio</taxon>
    </lineage>
</organism>
<dbReference type="InterPro" id="IPR014729">
    <property type="entry name" value="Rossmann-like_a/b/a_fold"/>
</dbReference>
<keyword evidence="4" id="KW-0274">FAD</keyword>
<evidence type="ECO:0000313" key="8">
    <source>
        <dbReference type="Proteomes" id="UP000245362"/>
    </source>
</evidence>
<evidence type="ECO:0000256" key="1">
    <source>
        <dbReference type="ARBA" id="ARBA00005817"/>
    </source>
</evidence>
<feature type="domain" description="Electron transfer flavoprotein alpha/beta-subunit N-terminal" evidence="6">
    <location>
        <begin position="96"/>
        <end position="280"/>
    </location>
</feature>
<evidence type="ECO:0000256" key="3">
    <source>
        <dbReference type="ARBA" id="ARBA00022630"/>
    </source>
</evidence>
<protein>
    <submittedName>
        <fullName evidence="7">Electron transfer flavoprotein subunit alpha</fullName>
    </submittedName>
</protein>
<dbReference type="SUPFAM" id="SSF52402">
    <property type="entry name" value="Adenine nucleotide alpha hydrolases-like"/>
    <property type="match status" value="1"/>
</dbReference>
<dbReference type="PANTHER" id="PTHR43153">
    <property type="entry name" value="ELECTRON TRANSFER FLAVOPROTEIN ALPHA"/>
    <property type="match status" value="1"/>
</dbReference>
<proteinExistence type="inferred from homology"/>
<dbReference type="GO" id="GO:0050660">
    <property type="term" value="F:flavin adenine dinucleotide binding"/>
    <property type="evidence" value="ECO:0007669"/>
    <property type="project" value="InterPro"/>
</dbReference>
<dbReference type="InterPro" id="IPR014731">
    <property type="entry name" value="ETF_asu_C"/>
</dbReference>
<dbReference type="InterPro" id="IPR018206">
    <property type="entry name" value="ETF_asu_C_CS"/>
</dbReference>
<dbReference type="InterPro" id="IPR001308">
    <property type="entry name" value="ETF_a/FixB"/>
</dbReference>
<dbReference type="Gene3D" id="3.40.50.620">
    <property type="entry name" value="HUPs"/>
    <property type="match status" value="1"/>
</dbReference>
<dbReference type="GO" id="GO:0033539">
    <property type="term" value="P:fatty acid beta-oxidation using acyl-CoA dehydrogenase"/>
    <property type="evidence" value="ECO:0007669"/>
    <property type="project" value="TreeGrafter"/>
</dbReference>
<keyword evidence="2" id="KW-0813">Transport</keyword>
<evidence type="ECO:0000256" key="5">
    <source>
        <dbReference type="ARBA" id="ARBA00022982"/>
    </source>
</evidence>
<dbReference type="SMART" id="SM00893">
    <property type="entry name" value="ETF"/>
    <property type="match status" value="1"/>
</dbReference>
<evidence type="ECO:0000256" key="2">
    <source>
        <dbReference type="ARBA" id="ARBA00022448"/>
    </source>
</evidence>
<dbReference type="GO" id="GO:0009055">
    <property type="term" value="F:electron transfer activity"/>
    <property type="evidence" value="ECO:0007669"/>
    <property type="project" value="InterPro"/>
</dbReference>
<comment type="similarity">
    <text evidence="1">Belongs to the ETF alpha-subunit/FixB family.</text>
</comment>
<reference evidence="7 8" key="1">
    <citation type="submission" date="2018-05" db="EMBL/GenBank/DDBJ databases">
        <title>Vibrio limimaris sp. nov., isolated from marine sediment.</title>
        <authorList>
            <person name="Li C.-M."/>
        </authorList>
    </citation>
    <scope>NUCLEOTIDE SEQUENCE [LARGE SCALE GENOMIC DNA]</scope>
    <source>
        <strain evidence="7 8">E4404</strain>
    </source>
</reference>
<dbReference type="AlphaFoldDB" id="A0A2U3B9T8"/>
<dbReference type="InterPro" id="IPR014730">
    <property type="entry name" value="ETF_a/b_N"/>
</dbReference>
<keyword evidence="3" id="KW-0285">Flavoprotein</keyword>
<name>A0A2U3B9T8_9VIBR</name>
<keyword evidence="8" id="KW-1185">Reference proteome</keyword>
<dbReference type="InterPro" id="IPR029035">
    <property type="entry name" value="DHS-like_NAD/FAD-binding_dom"/>
</dbReference>
<accession>A0A2U3B9T8</accession>
<dbReference type="PROSITE" id="PS00696">
    <property type="entry name" value="ETF_ALPHA"/>
    <property type="match status" value="1"/>
</dbReference>
<evidence type="ECO:0000259" key="6">
    <source>
        <dbReference type="SMART" id="SM00893"/>
    </source>
</evidence>
<gene>
    <name evidence="7" type="ORF">DI392_08820</name>
</gene>
<dbReference type="SUPFAM" id="SSF52467">
    <property type="entry name" value="DHS-like NAD/FAD-binding domain"/>
    <property type="match status" value="1"/>
</dbReference>
<dbReference type="Proteomes" id="UP000245362">
    <property type="component" value="Unassembled WGS sequence"/>
</dbReference>
<dbReference type="Pfam" id="PF01012">
    <property type="entry name" value="ETF"/>
    <property type="match status" value="1"/>
</dbReference>
<comment type="caution">
    <text evidence="7">The sequence shown here is derived from an EMBL/GenBank/DDBJ whole genome shotgun (WGS) entry which is preliminary data.</text>
</comment>
<dbReference type="EMBL" id="QFWT01000004">
    <property type="protein sequence ID" value="PWI33560.1"/>
    <property type="molecule type" value="Genomic_DNA"/>
</dbReference>
<dbReference type="PANTHER" id="PTHR43153:SF1">
    <property type="entry name" value="ELECTRON TRANSFER FLAVOPROTEIN SUBUNIT ALPHA, MITOCHONDRIAL"/>
    <property type="match status" value="1"/>
</dbReference>
<evidence type="ECO:0000313" key="7">
    <source>
        <dbReference type="EMBL" id="PWI33560.1"/>
    </source>
</evidence>
<evidence type="ECO:0000256" key="4">
    <source>
        <dbReference type="ARBA" id="ARBA00022827"/>
    </source>
</evidence>
<keyword evidence="5" id="KW-0249">Electron transport</keyword>
<dbReference type="OrthoDB" id="9770286at2"/>
<dbReference type="Gene3D" id="3.40.50.1220">
    <property type="entry name" value="TPP-binding domain"/>
    <property type="match status" value="1"/>
</dbReference>
<dbReference type="RefSeq" id="WP_109319551.1">
    <property type="nucleotide sequence ID" value="NZ_QFWT01000004.1"/>
</dbReference>
<sequence>MNDIIIRRDRRAEWILRNRLHPEHASLVTLPTQERGPGGVIRRYPHREGFIGPNGIKRIDRLNGSNVSSLSGSARTIARQEVLLPLHQVTEPDFYITVVPDMSGGRLTSHDRDILGQAHKLVKEYQGQGEGAVMAIIFGPHKETQFDTAGVDRLLTIPDERFADYCPEDKVQMLKAVDDRFAPKHWLFPDSISGGFELGARLAAELHERPATQAWQVTTEETVCRASGGRHDIKRETPRMLLLAEECALPIDETRHEAAPVELDITVEPENHIDDLGQIAVDPQSIPLTEAEFILSAGNGIHDWEQFHRAADVLGATEGASRVAVDDGFMPRHRQVGATGSWVSARLYLAVGISGAIQHLQGIGACEKVVAVNTDPGCDMVKRADLSVIADSNELLSELISLMERYQREEVKDAA</sequence>
<dbReference type="Pfam" id="PF00766">
    <property type="entry name" value="ETF_alpha"/>
    <property type="match status" value="1"/>
</dbReference>